<dbReference type="Proteomes" id="UP000034883">
    <property type="component" value="Chromosome"/>
</dbReference>
<feature type="transmembrane region" description="Helical" evidence="6">
    <location>
        <begin position="20"/>
        <end position="42"/>
    </location>
</feature>
<accession>A0A0F6YK53</accession>
<comment type="subcellular location">
    <subcellularLocation>
        <location evidence="1">Membrane</location>
        <topology evidence="1">Single-pass membrane protein</topology>
    </subcellularLocation>
</comment>
<keyword evidence="3 6" id="KW-0812">Transmembrane</keyword>
<dbReference type="GO" id="GO:0016020">
    <property type="term" value="C:membrane"/>
    <property type="evidence" value="ECO:0007669"/>
    <property type="project" value="UniProtKB-SubCell"/>
</dbReference>
<evidence type="ECO:0000256" key="4">
    <source>
        <dbReference type="ARBA" id="ARBA00022989"/>
    </source>
</evidence>
<evidence type="ECO:0000256" key="5">
    <source>
        <dbReference type="ARBA" id="ARBA00023136"/>
    </source>
</evidence>
<dbReference type="EMBL" id="CP011125">
    <property type="protein sequence ID" value="AKF06878.1"/>
    <property type="molecule type" value="Genomic_DNA"/>
</dbReference>
<dbReference type="STRING" id="927083.DB32_004027"/>
<evidence type="ECO:0000313" key="7">
    <source>
        <dbReference type="EMBL" id="AKF06878.1"/>
    </source>
</evidence>
<dbReference type="PROSITE" id="PS00409">
    <property type="entry name" value="PROKAR_NTER_METHYL"/>
    <property type="match status" value="1"/>
</dbReference>
<organism evidence="7 8">
    <name type="scientific">Sandaracinus amylolyticus</name>
    <dbReference type="NCBI Taxonomy" id="927083"/>
    <lineage>
        <taxon>Bacteria</taxon>
        <taxon>Pseudomonadati</taxon>
        <taxon>Myxococcota</taxon>
        <taxon>Polyangia</taxon>
        <taxon>Polyangiales</taxon>
        <taxon>Sandaracinaceae</taxon>
        <taxon>Sandaracinus</taxon>
    </lineage>
</organism>
<evidence type="ECO:0000256" key="2">
    <source>
        <dbReference type="ARBA" id="ARBA00022481"/>
    </source>
</evidence>
<evidence type="ECO:0000313" key="8">
    <source>
        <dbReference type="Proteomes" id="UP000034883"/>
    </source>
</evidence>
<reference evidence="7 8" key="1">
    <citation type="submission" date="2015-03" db="EMBL/GenBank/DDBJ databases">
        <title>Genome assembly of Sandaracinus amylolyticus DSM 53668.</title>
        <authorList>
            <person name="Sharma G."/>
            <person name="Subramanian S."/>
        </authorList>
    </citation>
    <scope>NUCLEOTIDE SEQUENCE [LARGE SCALE GENOMIC DNA]</scope>
    <source>
        <strain evidence="7 8">DSM 53668</strain>
    </source>
</reference>
<keyword evidence="5 6" id="KW-0472">Membrane</keyword>
<dbReference type="PANTHER" id="PTHR30093">
    <property type="entry name" value="GENERAL SECRETION PATHWAY PROTEIN G"/>
    <property type="match status" value="1"/>
</dbReference>
<proteinExistence type="predicted"/>
<keyword evidence="8" id="KW-1185">Reference proteome</keyword>
<dbReference type="KEGG" id="samy:DB32_004027"/>
<keyword evidence="2" id="KW-0488">Methylation</keyword>
<dbReference type="SUPFAM" id="SSF54523">
    <property type="entry name" value="Pili subunits"/>
    <property type="match status" value="1"/>
</dbReference>
<keyword evidence="4 6" id="KW-1133">Transmembrane helix</keyword>
<dbReference type="NCBIfam" id="TIGR02532">
    <property type="entry name" value="IV_pilin_GFxxxE"/>
    <property type="match status" value="1"/>
</dbReference>
<dbReference type="AlphaFoldDB" id="A0A0F6YK53"/>
<name>A0A0F6YK53_9BACT</name>
<evidence type="ECO:0000256" key="6">
    <source>
        <dbReference type="SAM" id="Phobius"/>
    </source>
</evidence>
<dbReference type="RefSeq" id="WP_053234122.1">
    <property type="nucleotide sequence ID" value="NZ_CP011125.1"/>
</dbReference>
<evidence type="ECO:0000256" key="1">
    <source>
        <dbReference type="ARBA" id="ARBA00004167"/>
    </source>
</evidence>
<protein>
    <submittedName>
        <fullName evidence="7">Type IV pilus biogenesis protein PilE</fullName>
    </submittedName>
</protein>
<dbReference type="PANTHER" id="PTHR30093:SF44">
    <property type="entry name" value="TYPE II SECRETION SYSTEM CORE PROTEIN G"/>
    <property type="match status" value="1"/>
</dbReference>
<dbReference type="Pfam" id="PF07963">
    <property type="entry name" value="N_methyl"/>
    <property type="match status" value="1"/>
</dbReference>
<sequence length="190" mass="20372">MRNLIQIANKRKAGFTLIELMIVVAIIGILAAIAIPAFVGYVRRSKTSEAGSNLRNLFQGAASYYQNERWDMQGVVRGTSAASSACTVAGGAVTTNAPGTGKTQIDDWGMEAESFTDIGFTIADPIYFQYQIQGSTDSCAHMGGENLYSFRAIGDLDGDMTQSLFELSAGSSGDNELMRAPGLYVENELE</sequence>
<dbReference type="InterPro" id="IPR012902">
    <property type="entry name" value="N_methyl_site"/>
</dbReference>
<dbReference type="InterPro" id="IPR045584">
    <property type="entry name" value="Pilin-like"/>
</dbReference>
<dbReference type="Gene3D" id="3.30.700.10">
    <property type="entry name" value="Glycoprotein, Type 4 Pilin"/>
    <property type="match status" value="1"/>
</dbReference>
<evidence type="ECO:0000256" key="3">
    <source>
        <dbReference type="ARBA" id="ARBA00022692"/>
    </source>
</evidence>
<gene>
    <name evidence="7" type="ORF">DB32_004027</name>
</gene>
<dbReference type="OrthoDB" id="5510596at2"/>